<dbReference type="InterPro" id="IPR005635">
    <property type="entry name" value="Inner_centromere_prot_ARK-bd"/>
</dbReference>
<keyword evidence="6" id="KW-0539">Nucleus</keyword>
<organism evidence="9 10">
    <name type="scientific">Effrenium voratum</name>
    <dbReference type="NCBI Taxonomy" id="2562239"/>
    <lineage>
        <taxon>Eukaryota</taxon>
        <taxon>Sar</taxon>
        <taxon>Alveolata</taxon>
        <taxon>Dinophyceae</taxon>
        <taxon>Suessiales</taxon>
        <taxon>Symbiodiniaceae</taxon>
        <taxon>Effrenium</taxon>
    </lineage>
</organism>
<feature type="domain" description="Inner centromere protein ARK-binding" evidence="8">
    <location>
        <begin position="162"/>
        <end position="188"/>
    </location>
</feature>
<reference evidence="9" key="1">
    <citation type="submission" date="2023-08" db="EMBL/GenBank/DDBJ databases">
        <authorList>
            <person name="Chen Y."/>
            <person name="Shah S."/>
            <person name="Dougan E. K."/>
            <person name="Thang M."/>
            <person name="Chan C."/>
        </authorList>
    </citation>
    <scope>NUCLEOTIDE SEQUENCE</scope>
</reference>
<comment type="similarity">
    <text evidence="3">Belongs to the INCENP family.</text>
</comment>
<name>A0AA36HU53_9DINO</name>
<evidence type="ECO:0000256" key="4">
    <source>
        <dbReference type="ARBA" id="ARBA00022490"/>
    </source>
</evidence>
<keyword evidence="7" id="KW-0175">Coiled coil</keyword>
<evidence type="ECO:0000256" key="1">
    <source>
        <dbReference type="ARBA" id="ARBA00004123"/>
    </source>
</evidence>
<dbReference type="Proteomes" id="UP001178507">
    <property type="component" value="Unassembled WGS sequence"/>
</dbReference>
<protein>
    <recommendedName>
        <fullName evidence="8">Inner centromere protein ARK-binding domain-containing protein</fullName>
    </recommendedName>
</protein>
<comment type="subcellular location">
    <subcellularLocation>
        <location evidence="2">Cytoplasm</location>
        <location evidence="2">Cytoskeleton</location>
        <location evidence="2">Spindle</location>
    </subcellularLocation>
    <subcellularLocation>
        <location evidence="1">Nucleus</location>
    </subcellularLocation>
</comment>
<feature type="coiled-coil region" evidence="7">
    <location>
        <begin position="53"/>
        <end position="87"/>
    </location>
</feature>
<evidence type="ECO:0000259" key="8">
    <source>
        <dbReference type="Pfam" id="PF03941"/>
    </source>
</evidence>
<evidence type="ECO:0000256" key="2">
    <source>
        <dbReference type="ARBA" id="ARBA00004186"/>
    </source>
</evidence>
<comment type="caution">
    <text evidence="9">The sequence shown here is derived from an EMBL/GenBank/DDBJ whole genome shotgun (WGS) entry which is preliminary data.</text>
</comment>
<evidence type="ECO:0000256" key="3">
    <source>
        <dbReference type="ARBA" id="ARBA00010042"/>
    </source>
</evidence>
<keyword evidence="5" id="KW-0206">Cytoskeleton</keyword>
<evidence type="ECO:0000256" key="7">
    <source>
        <dbReference type="SAM" id="Coils"/>
    </source>
</evidence>
<evidence type="ECO:0000256" key="5">
    <source>
        <dbReference type="ARBA" id="ARBA00023212"/>
    </source>
</evidence>
<dbReference type="AlphaFoldDB" id="A0AA36HU53"/>
<dbReference type="GO" id="GO:0005634">
    <property type="term" value="C:nucleus"/>
    <property type="evidence" value="ECO:0007669"/>
    <property type="project" value="UniProtKB-SubCell"/>
</dbReference>
<accession>A0AA36HU53</accession>
<sequence>MRQQALWQRLKVRMARVMMRHADQPEKLKSQLEAALVKAAGLQLQGRQFRLRAERAEAAKAVAEVELSRLRKEVQLLRDQARTTRGNACWCQRAAPPALSKEWEQMPDTLTSARLLKQWWQDRWKAALWPPLIRLRIPVSWRAAVGPGEDGFKPQWDGDYLAAMLKQESTDPDTIFGSVPHCDLLDIFPEELYDEVEPNAKRQRLEPTCQLDQLFVPTREVRAYKQRMGQTRSWLDLAPQKQSSLAHELRHPRCVPAG</sequence>
<proteinExistence type="inferred from homology"/>
<keyword evidence="10" id="KW-1185">Reference proteome</keyword>
<dbReference type="GO" id="GO:0005819">
    <property type="term" value="C:spindle"/>
    <property type="evidence" value="ECO:0007669"/>
    <property type="project" value="UniProtKB-SubCell"/>
</dbReference>
<dbReference type="Pfam" id="PF03941">
    <property type="entry name" value="INCENP_ARK-bind"/>
    <property type="match status" value="1"/>
</dbReference>
<evidence type="ECO:0000313" key="10">
    <source>
        <dbReference type="Proteomes" id="UP001178507"/>
    </source>
</evidence>
<evidence type="ECO:0000313" key="9">
    <source>
        <dbReference type="EMBL" id="CAJ1375342.1"/>
    </source>
</evidence>
<dbReference type="EMBL" id="CAUJNA010000315">
    <property type="protein sequence ID" value="CAJ1375342.1"/>
    <property type="molecule type" value="Genomic_DNA"/>
</dbReference>
<evidence type="ECO:0000256" key="6">
    <source>
        <dbReference type="ARBA" id="ARBA00023242"/>
    </source>
</evidence>
<gene>
    <name evidence="9" type="ORF">EVOR1521_LOCUS4639</name>
</gene>
<keyword evidence="4" id="KW-0963">Cytoplasm</keyword>